<organism evidence="1 2">
    <name type="scientific">Urbifossiella limnaea</name>
    <dbReference type="NCBI Taxonomy" id="2528023"/>
    <lineage>
        <taxon>Bacteria</taxon>
        <taxon>Pseudomonadati</taxon>
        <taxon>Planctomycetota</taxon>
        <taxon>Planctomycetia</taxon>
        <taxon>Gemmatales</taxon>
        <taxon>Gemmataceae</taxon>
        <taxon>Urbifossiella</taxon>
    </lineage>
</organism>
<dbReference type="Proteomes" id="UP000319576">
    <property type="component" value="Chromosome"/>
</dbReference>
<evidence type="ECO:0000313" key="2">
    <source>
        <dbReference type="Proteomes" id="UP000319576"/>
    </source>
</evidence>
<sequence length="146" mass="15980">MDQAPVVSDRQVDGGERLIRALVSQGFPLVGGCWAKTPRYSKPYLYLVTGKVQGVDARPSYRMVQAAFDELESQWGHWQEKLDPFDVMLVAPTDSIAKALEVEYSHRHSPSPALQTDLLGGIVPLEGAALIYPQSWFTQPAPAAAG</sequence>
<reference evidence="1 2" key="1">
    <citation type="submission" date="2019-02" db="EMBL/GenBank/DDBJ databases">
        <title>Deep-cultivation of Planctomycetes and their phenomic and genomic characterization uncovers novel biology.</title>
        <authorList>
            <person name="Wiegand S."/>
            <person name="Jogler M."/>
            <person name="Boedeker C."/>
            <person name="Pinto D."/>
            <person name="Vollmers J."/>
            <person name="Rivas-Marin E."/>
            <person name="Kohn T."/>
            <person name="Peeters S.H."/>
            <person name="Heuer A."/>
            <person name="Rast P."/>
            <person name="Oberbeckmann S."/>
            <person name="Bunk B."/>
            <person name="Jeske O."/>
            <person name="Meyerdierks A."/>
            <person name="Storesund J.E."/>
            <person name="Kallscheuer N."/>
            <person name="Luecker S."/>
            <person name="Lage O.M."/>
            <person name="Pohl T."/>
            <person name="Merkel B.J."/>
            <person name="Hornburger P."/>
            <person name="Mueller R.-W."/>
            <person name="Bruemmer F."/>
            <person name="Labrenz M."/>
            <person name="Spormann A.M."/>
            <person name="Op den Camp H."/>
            <person name="Overmann J."/>
            <person name="Amann R."/>
            <person name="Jetten M.S.M."/>
            <person name="Mascher T."/>
            <person name="Medema M.H."/>
            <person name="Devos D.P."/>
            <person name="Kaster A.-K."/>
            <person name="Ovreas L."/>
            <person name="Rohde M."/>
            <person name="Galperin M.Y."/>
            <person name="Jogler C."/>
        </authorList>
    </citation>
    <scope>NUCLEOTIDE SEQUENCE [LARGE SCALE GENOMIC DNA]</scope>
    <source>
        <strain evidence="1 2">ETA_A1</strain>
    </source>
</reference>
<proteinExistence type="predicted"/>
<accession>A0A517XLB0</accession>
<protein>
    <submittedName>
        <fullName evidence="1">Uncharacterized protein</fullName>
    </submittedName>
</protein>
<dbReference type="EMBL" id="CP036273">
    <property type="protein sequence ID" value="QDU18302.1"/>
    <property type="molecule type" value="Genomic_DNA"/>
</dbReference>
<keyword evidence="2" id="KW-1185">Reference proteome</keyword>
<evidence type="ECO:0000313" key="1">
    <source>
        <dbReference type="EMBL" id="QDU18302.1"/>
    </source>
</evidence>
<name>A0A517XLB0_9BACT</name>
<dbReference type="RefSeq" id="WP_145233482.1">
    <property type="nucleotide sequence ID" value="NZ_CP036273.1"/>
</dbReference>
<dbReference type="AlphaFoldDB" id="A0A517XLB0"/>
<dbReference type="KEGG" id="uli:ETAA1_01870"/>
<gene>
    <name evidence="1" type="ORF">ETAA1_01870</name>
</gene>